<evidence type="ECO:0000313" key="2">
    <source>
        <dbReference type="EMBL" id="CAD9408907.1"/>
    </source>
</evidence>
<proteinExistence type="predicted"/>
<evidence type="ECO:0000256" key="1">
    <source>
        <dbReference type="SAM" id="MobiDB-lite"/>
    </source>
</evidence>
<reference evidence="2" key="1">
    <citation type="submission" date="2021-01" db="EMBL/GenBank/DDBJ databases">
        <authorList>
            <person name="Corre E."/>
            <person name="Pelletier E."/>
            <person name="Niang G."/>
            <person name="Scheremetjew M."/>
            <person name="Finn R."/>
            <person name="Kale V."/>
            <person name="Holt S."/>
            <person name="Cochrane G."/>
            <person name="Meng A."/>
            <person name="Brown T."/>
            <person name="Cohen L."/>
        </authorList>
    </citation>
    <scope>NUCLEOTIDE SEQUENCE</scope>
    <source>
        <strain evidence="2">UTEX LB 985</strain>
    </source>
</reference>
<protein>
    <submittedName>
        <fullName evidence="2">Uncharacterized protein</fullName>
    </submittedName>
</protein>
<dbReference type="EMBL" id="HBGU01008527">
    <property type="protein sequence ID" value="CAD9408907.1"/>
    <property type="molecule type" value="Transcribed_RNA"/>
</dbReference>
<accession>A0A7S2BWH5</accession>
<sequence>MALVVHKQPNATDLARRPNRPQFFTPSVTNSTETSGLQLEVEALLEQAMKLADKGNALAAVNVYRTIISIDPGCIAAFEGHDRMRMDQSVAIVDDALVGAQRATNKVAQKVLSLWQRDDTSKVAAEKFKRLVRHPTPRKPVEVNSRDACCGMDSLAGCISKRRLTRAQARQLEILQRF</sequence>
<gene>
    <name evidence="2" type="ORF">CBRE1094_LOCUS4652</name>
</gene>
<name>A0A7S2BWH5_9EUKA</name>
<organism evidence="2">
    <name type="scientific">Haptolina brevifila</name>
    <dbReference type="NCBI Taxonomy" id="156173"/>
    <lineage>
        <taxon>Eukaryota</taxon>
        <taxon>Haptista</taxon>
        <taxon>Haptophyta</taxon>
        <taxon>Prymnesiophyceae</taxon>
        <taxon>Prymnesiales</taxon>
        <taxon>Prymnesiaceae</taxon>
        <taxon>Haptolina</taxon>
    </lineage>
</organism>
<dbReference type="AlphaFoldDB" id="A0A7S2BWH5"/>
<feature type="region of interest" description="Disordered" evidence="1">
    <location>
        <begin position="1"/>
        <end position="29"/>
    </location>
</feature>